<dbReference type="EMBL" id="LAZR01005225">
    <property type="protein sequence ID" value="KKN01778.1"/>
    <property type="molecule type" value="Genomic_DNA"/>
</dbReference>
<dbReference type="AlphaFoldDB" id="A0A0F9Q8X7"/>
<name>A0A0F9Q8X7_9ZZZZ</name>
<accession>A0A0F9Q8X7</accession>
<protein>
    <recommendedName>
        <fullName evidence="2">Isoprenoid biosynthesis protein</fullName>
    </recommendedName>
</protein>
<dbReference type="Pfam" id="PF11306">
    <property type="entry name" value="DUF3108"/>
    <property type="match status" value="1"/>
</dbReference>
<proteinExistence type="predicted"/>
<evidence type="ECO:0000313" key="1">
    <source>
        <dbReference type="EMBL" id="KKN01778.1"/>
    </source>
</evidence>
<organism evidence="1">
    <name type="scientific">marine sediment metagenome</name>
    <dbReference type="NCBI Taxonomy" id="412755"/>
    <lineage>
        <taxon>unclassified sequences</taxon>
        <taxon>metagenomes</taxon>
        <taxon>ecological metagenomes</taxon>
    </lineage>
</organism>
<sequence length="250" mass="29008">MAKLLAFCLLFVIHSLVYAQEIPDFSANYLVRLNGIQAGELKRALKTDSSGLRHFTSSTQAKGVFAFFKPDIIEELSIWSLDKNQVKPQFYRYQRMGGKKEKTLEMAFNWQNMQVNIDDKKHPWQLKIEPNTLDKLVYQISLMKDLSSNIEELNYRIADGGKLKNYQIRVIGKETITTPLGEIDTIKLTRHRNKDEDRETTLWCSPALDYMPVKLEHIEDETTFTAVIRQLKGFDTSNVFTTTLKNEQHQ</sequence>
<dbReference type="InterPro" id="IPR021457">
    <property type="entry name" value="DUF3108"/>
</dbReference>
<gene>
    <name evidence="1" type="ORF">LCGC14_1124290</name>
</gene>
<evidence type="ECO:0008006" key="2">
    <source>
        <dbReference type="Google" id="ProtNLM"/>
    </source>
</evidence>
<reference evidence="1" key="1">
    <citation type="journal article" date="2015" name="Nature">
        <title>Complex archaea that bridge the gap between prokaryotes and eukaryotes.</title>
        <authorList>
            <person name="Spang A."/>
            <person name="Saw J.H."/>
            <person name="Jorgensen S.L."/>
            <person name="Zaremba-Niedzwiedzka K."/>
            <person name="Martijn J."/>
            <person name="Lind A.E."/>
            <person name="van Eijk R."/>
            <person name="Schleper C."/>
            <person name="Guy L."/>
            <person name="Ettema T.J."/>
        </authorList>
    </citation>
    <scope>NUCLEOTIDE SEQUENCE</scope>
</reference>
<comment type="caution">
    <text evidence="1">The sequence shown here is derived from an EMBL/GenBank/DDBJ whole genome shotgun (WGS) entry which is preliminary data.</text>
</comment>